<comment type="similarity">
    <text evidence="2 7">Belongs to the derlin family.</text>
</comment>
<comment type="function">
    <text evidence="7">May be involved in the degradation of misfolded endoplasmic reticulum (ER) luminal proteins.</text>
</comment>
<feature type="transmembrane region" description="Helical" evidence="7">
    <location>
        <begin position="165"/>
        <end position="185"/>
    </location>
</feature>
<keyword evidence="3 7" id="KW-0812">Transmembrane</keyword>
<evidence type="ECO:0000256" key="4">
    <source>
        <dbReference type="ARBA" id="ARBA00022824"/>
    </source>
</evidence>
<dbReference type="STRING" id="7395.A0A1A9UXG9"/>
<keyword evidence="5 7" id="KW-1133">Transmembrane helix</keyword>
<dbReference type="Pfam" id="PF04511">
    <property type="entry name" value="DER1"/>
    <property type="match status" value="1"/>
</dbReference>
<feature type="transmembrane region" description="Helical" evidence="7">
    <location>
        <begin position="17"/>
        <end position="40"/>
    </location>
</feature>
<keyword evidence="10" id="KW-1185">Reference proteome</keyword>
<keyword evidence="6 7" id="KW-0472">Membrane</keyword>
<feature type="region of interest" description="Disordered" evidence="8">
    <location>
        <begin position="223"/>
        <end position="247"/>
    </location>
</feature>
<dbReference type="EnsemblMetazoa" id="GAUT018964-RA">
    <property type="protein sequence ID" value="GAUT018964-PA"/>
    <property type="gene ID" value="GAUT018964"/>
</dbReference>
<sequence>MADVGVWYNQLPRFTRYWLTATIAASLGSRFGILPFHYVYLSRRLVLGEWELWRCLTSLVVYPLTSSTGFHFLINCYFIVQYSGRLEKDQFNRSPADYLYMQLVISAMAVIGGLIFNVSFLMDILVVAVTYVWCHLNKDVIVTFWFGSRFKAIYLPWILAGLELIFHGSIASLIGIFIGHLYYFLKFQYPQDLDGGNFLETPRILKRFAPDVSGGMSGFGVPPANRNNQPSPGGFTSTWGRGNILGR</sequence>
<evidence type="ECO:0000256" key="3">
    <source>
        <dbReference type="ARBA" id="ARBA00022692"/>
    </source>
</evidence>
<dbReference type="InterPro" id="IPR007599">
    <property type="entry name" value="DER1"/>
</dbReference>
<comment type="subcellular location">
    <subcellularLocation>
        <location evidence="1 7">Endoplasmic reticulum membrane</location>
        <topology evidence="1 7">Multi-pass membrane protein</topology>
    </subcellularLocation>
</comment>
<dbReference type="InterPro" id="IPR035952">
    <property type="entry name" value="Rhomboid-like_sf"/>
</dbReference>
<evidence type="ECO:0000256" key="8">
    <source>
        <dbReference type="SAM" id="MobiDB-lite"/>
    </source>
</evidence>
<feature type="transmembrane region" description="Helical" evidence="7">
    <location>
        <begin position="52"/>
        <end position="80"/>
    </location>
</feature>
<dbReference type="PANTHER" id="PTHR11009">
    <property type="entry name" value="DER1-LIKE PROTEIN, DERLIN"/>
    <property type="match status" value="1"/>
</dbReference>
<feature type="compositionally biased region" description="Polar residues" evidence="8">
    <location>
        <begin position="225"/>
        <end position="240"/>
    </location>
</feature>
<dbReference type="GO" id="GO:0006950">
    <property type="term" value="P:response to stress"/>
    <property type="evidence" value="ECO:0007669"/>
    <property type="project" value="UniProtKB-ARBA"/>
</dbReference>
<name>A0A1A9UXG9_GLOAU</name>
<accession>A0A1A9UXG9</accession>
<proteinExistence type="inferred from homology"/>
<feature type="transmembrane region" description="Helical" evidence="7">
    <location>
        <begin position="100"/>
        <end position="133"/>
    </location>
</feature>
<organism evidence="9 10">
    <name type="scientific">Glossina austeni</name>
    <name type="common">Savannah tsetse fly</name>
    <dbReference type="NCBI Taxonomy" id="7395"/>
    <lineage>
        <taxon>Eukaryota</taxon>
        <taxon>Metazoa</taxon>
        <taxon>Ecdysozoa</taxon>
        <taxon>Arthropoda</taxon>
        <taxon>Hexapoda</taxon>
        <taxon>Insecta</taxon>
        <taxon>Pterygota</taxon>
        <taxon>Neoptera</taxon>
        <taxon>Endopterygota</taxon>
        <taxon>Diptera</taxon>
        <taxon>Brachycera</taxon>
        <taxon>Muscomorpha</taxon>
        <taxon>Hippoboscoidea</taxon>
        <taxon>Glossinidae</taxon>
        <taxon>Glossina</taxon>
    </lineage>
</organism>
<dbReference type="SUPFAM" id="SSF144091">
    <property type="entry name" value="Rhomboid-like"/>
    <property type="match status" value="1"/>
</dbReference>
<evidence type="ECO:0000256" key="6">
    <source>
        <dbReference type="ARBA" id="ARBA00023136"/>
    </source>
</evidence>
<dbReference type="Proteomes" id="UP000078200">
    <property type="component" value="Unassembled WGS sequence"/>
</dbReference>
<dbReference type="AlphaFoldDB" id="A0A1A9UXG9"/>
<reference evidence="9" key="1">
    <citation type="submission" date="2020-05" db="UniProtKB">
        <authorList>
            <consortium name="EnsemblMetazoa"/>
        </authorList>
    </citation>
    <scope>IDENTIFICATION</scope>
    <source>
        <strain evidence="9">TTRI</strain>
    </source>
</reference>
<evidence type="ECO:0000256" key="5">
    <source>
        <dbReference type="ARBA" id="ARBA00022989"/>
    </source>
</evidence>
<evidence type="ECO:0000256" key="2">
    <source>
        <dbReference type="ARBA" id="ARBA00008917"/>
    </source>
</evidence>
<evidence type="ECO:0000313" key="10">
    <source>
        <dbReference type="Proteomes" id="UP000078200"/>
    </source>
</evidence>
<keyword evidence="4 7" id="KW-0256">Endoplasmic reticulum</keyword>
<dbReference type="VEuPathDB" id="VectorBase:GAUT018964"/>
<dbReference type="GO" id="GO:0005789">
    <property type="term" value="C:endoplasmic reticulum membrane"/>
    <property type="evidence" value="ECO:0007669"/>
    <property type="project" value="UniProtKB-SubCell"/>
</dbReference>
<evidence type="ECO:0000256" key="7">
    <source>
        <dbReference type="RuleBase" id="RU363059"/>
    </source>
</evidence>
<evidence type="ECO:0000256" key="1">
    <source>
        <dbReference type="ARBA" id="ARBA00004477"/>
    </source>
</evidence>
<evidence type="ECO:0000313" key="9">
    <source>
        <dbReference type="EnsemblMetazoa" id="GAUT018964-PA"/>
    </source>
</evidence>
<protein>
    <recommendedName>
        <fullName evidence="7">Derlin</fullName>
    </recommendedName>
</protein>